<accession>A0A7J0DVV7</accession>
<dbReference type="Gene3D" id="3.80.10.10">
    <property type="entry name" value="Ribonuclease Inhibitor"/>
    <property type="match status" value="2"/>
</dbReference>
<dbReference type="Gene3D" id="6.10.250.1280">
    <property type="match status" value="1"/>
</dbReference>
<dbReference type="PANTHER" id="PTHR48065:SF11">
    <property type="entry name" value="OS11G0213300 PROTEIN"/>
    <property type="match status" value="1"/>
</dbReference>
<gene>
    <name evidence="1" type="ORF">Acr_00g0085830</name>
</gene>
<dbReference type="AlphaFoldDB" id="A0A7J0DVV7"/>
<protein>
    <submittedName>
        <fullName evidence="1">MIP18 family protein</fullName>
    </submittedName>
</protein>
<evidence type="ECO:0000313" key="2">
    <source>
        <dbReference type="Proteomes" id="UP000585474"/>
    </source>
</evidence>
<dbReference type="PANTHER" id="PTHR48065">
    <property type="entry name" value="OS10G0469600 PROTEIN"/>
    <property type="match status" value="1"/>
</dbReference>
<reference evidence="2" key="1">
    <citation type="submission" date="2019-07" db="EMBL/GenBank/DDBJ databases">
        <title>De Novo Assembly of kiwifruit Actinidia rufa.</title>
        <authorList>
            <person name="Sugita-Konishi S."/>
            <person name="Sato K."/>
            <person name="Mori E."/>
            <person name="Abe Y."/>
            <person name="Kisaki G."/>
            <person name="Hamano K."/>
            <person name="Suezawa K."/>
            <person name="Otani M."/>
            <person name="Fukuda T."/>
            <person name="Manabe T."/>
            <person name="Gomi K."/>
            <person name="Tabuchi M."/>
            <person name="Akimitsu K."/>
            <person name="Kataoka I."/>
        </authorList>
    </citation>
    <scope>NUCLEOTIDE SEQUENCE [LARGE SCALE GENOMIC DNA]</scope>
    <source>
        <strain evidence="2">cv. Fuchu</strain>
    </source>
</reference>
<keyword evidence="2" id="KW-1185">Reference proteome</keyword>
<dbReference type="InterPro" id="IPR001611">
    <property type="entry name" value="Leu-rich_rpt"/>
</dbReference>
<dbReference type="EMBL" id="BJWL01000423">
    <property type="protein sequence ID" value="GFS43571.1"/>
    <property type="molecule type" value="Genomic_DNA"/>
</dbReference>
<evidence type="ECO:0000313" key="1">
    <source>
        <dbReference type="EMBL" id="GFS43571.1"/>
    </source>
</evidence>
<proteinExistence type="predicted"/>
<name>A0A7J0DVV7_9ERIC</name>
<dbReference type="OrthoDB" id="785496at2759"/>
<organism evidence="1 2">
    <name type="scientific">Actinidia rufa</name>
    <dbReference type="NCBI Taxonomy" id="165716"/>
    <lineage>
        <taxon>Eukaryota</taxon>
        <taxon>Viridiplantae</taxon>
        <taxon>Streptophyta</taxon>
        <taxon>Embryophyta</taxon>
        <taxon>Tracheophyta</taxon>
        <taxon>Spermatophyta</taxon>
        <taxon>Magnoliopsida</taxon>
        <taxon>eudicotyledons</taxon>
        <taxon>Gunneridae</taxon>
        <taxon>Pentapetalae</taxon>
        <taxon>asterids</taxon>
        <taxon>Ericales</taxon>
        <taxon>Actinidiaceae</taxon>
        <taxon>Actinidia</taxon>
    </lineage>
</organism>
<sequence length="422" mass="45897">MESLLSTLHLARSYMQAPSSKGDHAKPLVLKLVGSLCPHLGNLTFLGIIILDDNYLHGLIPREIGNLFRLQSLSLRNNSLEADLTVSMSQLGPTPTGLNNLSGTVPILLYNFSSINISIYGNRLNGRLPPGLGLSLPYLEGFYTASNQFYGPFPLSLANASGLAVVGMNRNAFTGHTPMNLGRLRGLQVLSFAGNLFGTNRGSLLPHLIANLSTKLTTLWLDKNLISGSIGYEIGDCLASEFTFGLADDIPEGTLPTSFAQLKGIQVLDLSRNNLSGQIPSFVGEFTSMQKLKTSCLMKGRPGTECMLPASKQIQQYEICHVLLLKSQQPNPNKKNWTAEGETTKYLEMAEANQRLPLREKAKKTLAVEMLQAKADWKEAVVVDIRVVPGTHATEAAERVAAALENLNLVDMIDECLAPSYD</sequence>
<dbReference type="InterPro" id="IPR032675">
    <property type="entry name" value="LRR_dom_sf"/>
</dbReference>
<dbReference type="SUPFAM" id="SSF52058">
    <property type="entry name" value="L domain-like"/>
    <property type="match status" value="1"/>
</dbReference>
<dbReference type="Pfam" id="PF00560">
    <property type="entry name" value="LRR_1"/>
    <property type="match status" value="1"/>
</dbReference>
<dbReference type="Proteomes" id="UP000585474">
    <property type="component" value="Unassembled WGS sequence"/>
</dbReference>
<comment type="caution">
    <text evidence="1">The sequence shown here is derived from an EMBL/GenBank/DDBJ whole genome shotgun (WGS) entry which is preliminary data.</text>
</comment>